<keyword evidence="2" id="KW-0472">Membrane</keyword>
<feature type="transmembrane region" description="Helical" evidence="2">
    <location>
        <begin position="128"/>
        <end position="147"/>
    </location>
</feature>
<keyword evidence="2" id="KW-1133">Transmembrane helix</keyword>
<dbReference type="EMBL" id="JAULSU010000004">
    <property type="protein sequence ID" value="KAK0619614.1"/>
    <property type="molecule type" value="Genomic_DNA"/>
</dbReference>
<feature type="compositionally biased region" description="Polar residues" evidence="1">
    <location>
        <begin position="480"/>
        <end position="494"/>
    </location>
</feature>
<feature type="transmembrane region" description="Helical" evidence="2">
    <location>
        <begin position="28"/>
        <end position="48"/>
    </location>
</feature>
<proteinExistence type="predicted"/>
<evidence type="ECO:0000256" key="2">
    <source>
        <dbReference type="SAM" id="Phobius"/>
    </source>
</evidence>
<organism evidence="3 4">
    <name type="scientific">Immersiella caudata</name>
    <dbReference type="NCBI Taxonomy" id="314043"/>
    <lineage>
        <taxon>Eukaryota</taxon>
        <taxon>Fungi</taxon>
        <taxon>Dikarya</taxon>
        <taxon>Ascomycota</taxon>
        <taxon>Pezizomycotina</taxon>
        <taxon>Sordariomycetes</taxon>
        <taxon>Sordariomycetidae</taxon>
        <taxon>Sordariales</taxon>
        <taxon>Lasiosphaeriaceae</taxon>
        <taxon>Immersiella</taxon>
    </lineage>
</organism>
<feature type="transmembrane region" description="Helical" evidence="2">
    <location>
        <begin position="191"/>
        <end position="219"/>
    </location>
</feature>
<name>A0AA39WQ99_9PEZI</name>
<reference evidence="3" key="1">
    <citation type="submission" date="2023-06" db="EMBL/GenBank/DDBJ databases">
        <title>Genome-scale phylogeny and comparative genomics of the fungal order Sordariales.</title>
        <authorList>
            <consortium name="Lawrence Berkeley National Laboratory"/>
            <person name="Hensen N."/>
            <person name="Bonometti L."/>
            <person name="Westerberg I."/>
            <person name="Brannstrom I.O."/>
            <person name="Guillou S."/>
            <person name="Cros-Aarteil S."/>
            <person name="Calhoun S."/>
            <person name="Haridas S."/>
            <person name="Kuo A."/>
            <person name="Mondo S."/>
            <person name="Pangilinan J."/>
            <person name="Riley R."/>
            <person name="Labutti K."/>
            <person name="Andreopoulos B."/>
            <person name="Lipzen A."/>
            <person name="Chen C."/>
            <person name="Yanf M."/>
            <person name="Daum C."/>
            <person name="Ng V."/>
            <person name="Clum A."/>
            <person name="Steindorff A."/>
            <person name="Ohm R."/>
            <person name="Martin F."/>
            <person name="Silar P."/>
            <person name="Natvig D."/>
            <person name="Lalanne C."/>
            <person name="Gautier V."/>
            <person name="Ament-Velasquez S.L."/>
            <person name="Kruys A."/>
            <person name="Hutchinson M.I."/>
            <person name="Powell A.J."/>
            <person name="Barry K."/>
            <person name="Miller A.N."/>
            <person name="Grigoriev I.V."/>
            <person name="Debuchy R."/>
            <person name="Gladieux P."/>
            <person name="Thoren M.H."/>
            <person name="Johannesson H."/>
        </authorList>
    </citation>
    <scope>NUCLEOTIDE SEQUENCE</scope>
    <source>
        <strain evidence="3">CBS 606.72</strain>
    </source>
</reference>
<sequence>MATAFDFTTLAARDASTYECLSDSATDYYGLGVRLGIYFAWLGSYIANTLLPSEFAGATDTAAIFLLALLVAMTNDSRSHQLTQIDGLTLMHLCGGTVFGVLTIWGYRTRLYNDCGPRAIRNFGGFGTHLRLAISLGVSIYGLWFWIYGVSESLIVLGSPDDTAEEPNPPECSILYTFFFAKLRAGGGIRYYYTVVCAFCALWFGVMFIASTIAGLATFQKIRSLKGFFNWGSGNRVKYATGFNRAELKWMFLFLRYGNLVWLIFSAVTVEVTLNFNHVNGVLGGKHDGGQLQLPSQLLPFIIGLFSFLRTLYFLAKQGFETREKNAVKGKDEPNEVEESQVIVSPMHFSPSKSDFGFNQVPQDLPRADSYHIVARSLLVRLLVGWLPWLGLVVHPDTALKSRLSGLVERSTGLAAVSPRNTGLAADQQYHQQFQQWSAETQTPGQGTPVAIPVQFVQAGQPGQYTPPMNSGAFAPPAQYSPTGQSVQFTQPASPGQFVPHAGPYAQPGTPGQYPPSNGHIQ</sequence>
<evidence type="ECO:0000313" key="4">
    <source>
        <dbReference type="Proteomes" id="UP001175000"/>
    </source>
</evidence>
<evidence type="ECO:0000313" key="3">
    <source>
        <dbReference type="EMBL" id="KAK0619614.1"/>
    </source>
</evidence>
<feature type="transmembrane region" description="Helical" evidence="2">
    <location>
        <begin position="294"/>
        <end position="316"/>
    </location>
</feature>
<feature type="transmembrane region" description="Helical" evidence="2">
    <location>
        <begin position="87"/>
        <end position="107"/>
    </location>
</feature>
<feature type="region of interest" description="Disordered" evidence="1">
    <location>
        <begin position="470"/>
        <end position="522"/>
    </location>
</feature>
<dbReference type="AlphaFoldDB" id="A0AA39WQ99"/>
<feature type="transmembrane region" description="Helical" evidence="2">
    <location>
        <begin position="55"/>
        <end position="75"/>
    </location>
</feature>
<keyword evidence="4" id="KW-1185">Reference proteome</keyword>
<accession>A0AA39WQ99</accession>
<keyword evidence="2" id="KW-0812">Transmembrane</keyword>
<gene>
    <name evidence="3" type="ORF">B0T14DRAFT_566443</name>
</gene>
<dbReference type="Proteomes" id="UP001175000">
    <property type="component" value="Unassembled WGS sequence"/>
</dbReference>
<feature type="transmembrane region" description="Helical" evidence="2">
    <location>
        <begin position="254"/>
        <end position="274"/>
    </location>
</feature>
<comment type="caution">
    <text evidence="3">The sequence shown here is derived from an EMBL/GenBank/DDBJ whole genome shotgun (WGS) entry which is preliminary data.</text>
</comment>
<evidence type="ECO:0000256" key="1">
    <source>
        <dbReference type="SAM" id="MobiDB-lite"/>
    </source>
</evidence>
<protein>
    <submittedName>
        <fullName evidence="3">Uncharacterized protein</fullName>
    </submittedName>
</protein>